<dbReference type="PROSITE" id="PS51257">
    <property type="entry name" value="PROKAR_LIPOPROTEIN"/>
    <property type="match status" value="1"/>
</dbReference>
<sequence length="66" mass="6862">MKPKSAIPHSFFTIIMKKLILLAAGFATLSLGACNRQICPAYSSSTVAKPAAAPITASTATPAERQ</sequence>
<dbReference type="Proteomes" id="UP000177791">
    <property type="component" value="Unassembled WGS sequence"/>
</dbReference>
<dbReference type="AlphaFoldDB" id="A0A1G1T0W6"/>
<comment type="caution">
    <text evidence="1">The sequence shown here is derived from an EMBL/GenBank/DDBJ whole genome shotgun (WGS) entry which is preliminary data.</text>
</comment>
<evidence type="ECO:0000313" key="2">
    <source>
        <dbReference type="Proteomes" id="UP000177791"/>
    </source>
</evidence>
<reference evidence="1 2" key="1">
    <citation type="submission" date="2016-08" db="EMBL/GenBank/DDBJ databases">
        <title>Hymenobacter coccineus sp. nov., Hymenobacter lapidarius sp. nov. and Hymenobacter glacialis sp. nov., isolated from Antarctic soil.</title>
        <authorList>
            <person name="Sedlacek I."/>
            <person name="Kralova S."/>
            <person name="Kyrova K."/>
            <person name="Maslanova I."/>
            <person name="Stankova E."/>
            <person name="Vrbovska V."/>
            <person name="Nemec M."/>
            <person name="Bartak M."/>
            <person name="Svec P."/>
            <person name="Busse H.-J."/>
            <person name="Pantucek R."/>
        </authorList>
    </citation>
    <scope>NUCLEOTIDE SEQUENCE [LARGE SCALE GENOMIC DNA]</scope>
    <source>
        <strain evidence="1 2">CCM 8648</strain>
    </source>
</reference>
<evidence type="ECO:0008006" key="3">
    <source>
        <dbReference type="Google" id="ProtNLM"/>
    </source>
</evidence>
<gene>
    <name evidence="1" type="ORF">BEN48_15920</name>
</gene>
<accession>A0A1G1T0W6</accession>
<name>A0A1G1T0W6_9BACT</name>
<evidence type="ECO:0000313" key="1">
    <source>
        <dbReference type="EMBL" id="OGX84518.1"/>
    </source>
</evidence>
<organism evidence="1 2">
    <name type="scientific">Hymenobacter glacialis</name>
    <dbReference type="NCBI Taxonomy" id="1908236"/>
    <lineage>
        <taxon>Bacteria</taxon>
        <taxon>Pseudomonadati</taxon>
        <taxon>Bacteroidota</taxon>
        <taxon>Cytophagia</taxon>
        <taxon>Cytophagales</taxon>
        <taxon>Hymenobacteraceae</taxon>
        <taxon>Hymenobacter</taxon>
    </lineage>
</organism>
<dbReference type="EMBL" id="MDZC01000070">
    <property type="protein sequence ID" value="OGX84518.1"/>
    <property type="molecule type" value="Genomic_DNA"/>
</dbReference>
<protein>
    <recommendedName>
        <fullName evidence="3">Lipoprotein</fullName>
    </recommendedName>
</protein>
<keyword evidence="2" id="KW-1185">Reference proteome</keyword>
<proteinExistence type="predicted"/>